<reference evidence="12" key="2">
    <citation type="journal article" date="2021" name="PeerJ">
        <title>Extensive microbial diversity within the chicken gut microbiome revealed by metagenomics and culture.</title>
        <authorList>
            <person name="Gilroy R."/>
            <person name="Ravi A."/>
            <person name="Getino M."/>
            <person name="Pursley I."/>
            <person name="Horton D.L."/>
            <person name="Alikhan N.F."/>
            <person name="Baker D."/>
            <person name="Gharbi K."/>
            <person name="Hall N."/>
            <person name="Watson M."/>
            <person name="Adriaenssens E.M."/>
            <person name="Foster-Nyarko E."/>
            <person name="Jarju S."/>
            <person name="Secka A."/>
            <person name="Antonio M."/>
            <person name="Oren A."/>
            <person name="Chaudhuri R.R."/>
            <person name="La Ragione R."/>
            <person name="Hildebrand F."/>
            <person name="Pallen M.J."/>
        </authorList>
    </citation>
    <scope>NUCLEOTIDE SEQUENCE</scope>
    <source>
        <strain evidence="12">CHK197-8231</strain>
    </source>
</reference>
<dbReference type="FunFam" id="3.30.1360.40:FF:000002">
    <property type="entry name" value="DNA gyrase subunit A"/>
    <property type="match status" value="1"/>
</dbReference>
<dbReference type="InterPro" id="IPR035516">
    <property type="entry name" value="Gyrase/topoIV_suA_C"/>
</dbReference>
<dbReference type="GO" id="GO:0006265">
    <property type="term" value="P:DNA topological change"/>
    <property type="evidence" value="ECO:0007669"/>
    <property type="project" value="UniProtKB-UniRule"/>
</dbReference>
<dbReference type="Gene3D" id="1.10.268.10">
    <property type="entry name" value="Topoisomerase, domain 3"/>
    <property type="match status" value="1"/>
</dbReference>
<name>A0A9D1HTJ4_9BACT</name>
<feature type="short sequence motif" description="GyrA-box" evidence="9">
    <location>
        <begin position="520"/>
        <end position="526"/>
    </location>
</feature>
<proteinExistence type="inferred from homology"/>
<dbReference type="InterPro" id="IPR013760">
    <property type="entry name" value="Topo_IIA-like_dom_sf"/>
</dbReference>
<comment type="caution">
    <text evidence="12">The sequence shown here is derived from an EMBL/GenBank/DDBJ whole genome shotgun (WGS) entry which is preliminary data.</text>
</comment>
<evidence type="ECO:0000313" key="13">
    <source>
        <dbReference type="Proteomes" id="UP000824087"/>
    </source>
</evidence>
<evidence type="ECO:0000256" key="8">
    <source>
        <dbReference type="ARBA" id="ARBA00063644"/>
    </source>
</evidence>
<dbReference type="NCBIfam" id="NF004043">
    <property type="entry name" value="PRK05560.1"/>
    <property type="match status" value="1"/>
</dbReference>
<dbReference type="Proteomes" id="UP000824087">
    <property type="component" value="Unassembled WGS sequence"/>
</dbReference>
<dbReference type="Gene3D" id="3.30.1360.40">
    <property type="match status" value="1"/>
</dbReference>
<dbReference type="EMBL" id="DVML01000009">
    <property type="protein sequence ID" value="HIU22264.1"/>
    <property type="molecule type" value="Genomic_DNA"/>
</dbReference>
<dbReference type="PANTHER" id="PTHR43493">
    <property type="entry name" value="DNA GYRASE/TOPOISOMERASE SUBUNIT A"/>
    <property type="match status" value="1"/>
</dbReference>
<comment type="function">
    <text evidence="9">A type II topoisomerase that negatively supercoils closed circular double-stranded (ds) DNA in an ATP-dependent manner to modulate DNA topology and maintain chromosomes in an underwound state. Negative supercoiling favors strand separation, and DNA replication, transcription, recombination and repair, all of which involve strand separation. Also able to catalyze the interconversion of other topological isomers of dsDNA rings, including catenanes and knotted rings. Type II topoisomerases break and join 2 DNA strands simultaneously in an ATP-dependent manner.</text>
</comment>
<dbReference type="InterPro" id="IPR006691">
    <property type="entry name" value="GyrA/parC_rep"/>
</dbReference>
<comment type="miscellaneous">
    <text evidence="9">Few gyrases are as efficient as E.coli at forming negative supercoils. Not all organisms have 2 type II topoisomerases; in organisms with a single type II topoisomerase this enzyme also has to decatenate newly replicated chromosomes.</text>
</comment>
<evidence type="ECO:0000256" key="6">
    <source>
        <dbReference type="ARBA" id="ARBA00023125"/>
    </source>
</evidence>
<keyword evidence="3 9" id="KW-0547">Nucleotide-binding</keyword>
<dbReference type="CDD" id="cd00187">
    <property type="entry name" value="TOP4c"/>
    <property type="match status" value="1"/>
</dbReference>
<dbReference type="FunFam" id="3.90.199.10:FF:000001">
    <property type="entry name" value="DNA gyrase subunit A"/>
    <property type="match status" value="1"/>
</dbReference>
<evidence type="ECO:0000256" key="5">
    <source>
        <dbReference type="ARBA" id="ARBA00023029"/>
    </source>
</evidence>
<dbReference type="AlphaFoldDB" id="A0A9D1HTJ4"/>
<dbReference type="NCBIfam" id="NF004044">
    <property type="entry name" value="PRK05561.1"/>
    <property type="match status" value="1"/>
</dbReference>
<dbReference type="HAMAP" id="MF_01897">
    <property type="entry name" value="GyrA"/>
    <property type="match status" value="1"/>
</dbReference>
<comment type="subunit">
    <text evidence="8">Heterotetramer composed of ParC and ParE.</text>
</comment>
<dbReference type="SUPFAM" id="SSF101904">
    <property type="entry name" value="GyrA/ParC C-terminal domain-like"/>
    <property type="match status" value="1"/>
</dbReference>
<evidence type="ECO:0000256" key="10">
    <source>
        <dbReference type="PROSITE-ProRule" id="PRU01384"/>
    </source>
</evidence>
<dbReference type="GO" id="GO:0005694">
    <property type="term" value="C:chromosome"/>
    <property type="evidence" value="ECO:0007669"/>
    <property type="project" value="InterPro"/>
</dbReference>
<dbReference type="GO" id="GO:0003677">
    <property type="term" value="F:DNA binding"/>
    <property type="evidence" value="ECO:0007669"/>
    <property type="project" value="UniProtKB-UniRule"/>
</dbReference>
<accession>A0A9D1HTJ4</accession>
<dbReference type="GO" id="GO:0005524">
    <property type="term" value="F:ATP binding"/>
    <property type="evidence" value="ECO:0007669"/>
    <property type="project" value="UniProtKB-UniRule"/>
</dbReference>
<evidence type="ECO:0000256" key="2">
    <source>
        <dbReference type="ARBA" id="ARBA00008263"/>
    </source>
</evidence>
<dbReference type="Pfam" id="PF03989">
    <property type="entry name" value="DNA_gyraseA_C"/>
    <property type="match status" value="6"/>
</dbReference>
<organism evidence="12 13">
    <name type="scientific">Candidatus Fimihabitans intestinipullorum</name>
    <dbReference type="NCBI Taxonomy" id="2840820"/>
    <lineage>
        <taxon>Bacteria</taxon>
        <taxon>Bacillati</taxon>
        <taxon>Mycoplasmatota</taxon>
        <taxon>Mycoplasmatota incertae sedis</taxon>
        <taxon>Candidatus Fimihabitans</taxon>
    </lineage>
</organism>
<keyword evidence="7 9" id="KW-0413">Isomerase</keyword>
<evidence type="ECO:0000256" key="7">
    <source>
        <dbReference type="ARBA" id="ARBA00023235"/>
    </source>
</evidence>
<dbReference type="GO" id="GO:0034335">
    <property type="term" value="F:DNA negative supercoiling activity"/>
    <property type="evidence" value="ECO:0007669"/>
    <property type="project" value="UniProtKB-ARBA"/>
</dbReference>
<gene>
    <name evidence="9 12" type="primary">gyrA</name>
    <name evidence="12" type="ORF">IAD49_01645</name>
</gene>
<keyword evidence="9" id="KW-0963">Cytoplasm</keyword>
<dbReference type="NCBIfam" id="TIGR01063">
    <property type="entry name" value="gyrA"/>
    <property type="match status" value="1"/>
</dbReference>
<dbReference type="GO" id="GO:0005737">
    <property type="term" value="C:cytoplasm"/>
    <property type="evidence" value="ECO:0007669"/>
    <property type="project" value="UniProtKB-SubCell"/>
</dbReference>
<keyword evidence="5 9" id="KW-0799">Topoisomerase</keyword>
<evidence type="ECO:0000256" key="3">
    <source>
        <dbReference type="ARBA" id="ARBA00022741"/>
    </source>
</evidence>
<protein>
    <recommendedName>
        <fullName evidence="9">DNA gyrase subunit A</fullName>
        <ecNumber evidence="9">5.6.2.2</ecNumber>
    </recommendedName>
</protein>
<evidence type="ECO:0000259" key="11">
    <source>
        <dbReference type="PROSITE" id="PS52040"/>
    </source>
</evidence>
<dbReference type="SMART" id="SM00434">
    <property type="entry name" value="TOP4c"/>
    <property type="match status" value="1"/>
</dbReference>
<dbReference type="Gene3D" id="2.120.10.90">
    <property type="entry name" value="DNA gyrase/topoisomerase IV, subunit A, C-terminal"/>
    <property type="match status" value="1"/>
</dbReference>
<dbReference type="Gene3D" id="3.90.199.10">
    <property type="entry name" value="Topoisomerase II, domain 5"/>
    <property type="match status" value="1"/>
</dbReference>
<reference evidence="12" key="1">
    <citation type="submission" date="2020-10" db="EMBL/GenBank/DDBJ databases">
        <authorList>
            <person name="Gilroy R."/>
        </authorList>
    </citation>
    <scope>NUCLEOTIDE SEQUENCE</scope>
    <source>
        <strain evidence="12">CHK197-8231</strain>
    </source>
</reference>
<dbReference type="GO" id="GO:0006261">
    <property type="term" value="P:DNA-templated DNA replication"/>
    <property type="evidence" value="ECO:0007669"/>
    <property type="project" value="UniProtKB-UniRule"/>
</dbReference>
<feature type="domain" description="Topo IIA-type catalytic" evidence="11">
    <location>
        <begin position="30"/>
        <end position="493"/>
    </location>
</feature>
<dbReference type="GO" id="GO:0009330">
    <property type="term" value="C:DNA topoisomerase type II (double strand cut, ATP-hydrolyzing) complex"/>
    <property type="evidence" value="ECO:0007669"/>
    <property type="project" value="TreeGrafter"/>
</dbReference>
<comment type="subcellular location">
    <subcellularLocation>
        <location evidence="9">Cytoplasm</location>
    </subcellularLocation>
</comment>
<dbReference type="PANTHER" id="PTHR43493:SF5">
    <property type="entry name" value="DNA GYRASE SUBUNIT A, CHLOROPLASTIC_MITOCHONDRIAL"/>
    <property type="match status" value="1"/>
</dbReference>
<evidence type="ECO:0000313" key="12">
    <source>
        <dbReference type="EMBL" id="HIU22264.1"/>
    </source>
</evidence>
<dbReference type="Pfam" id="PF00521">
    <property type="entry name" value="DNA_topoisoIV"/>
    <property type="match status" value="1"/>
</dbReference>
<sequence length="813" mass="91368">MDKLEQNNIVEEIERSFLNYSMSVIAARALPDLRDGLKPVHRRILYAMYTSGYTPDKPHKKSARIVGEVMGKYHPHGDSSIYEAMVRMAQDFSYRYMLVDGHGNFGNIEGSGAAAMRYTESRLSKISLELLRNINKDTVDFRPNFDELEKEPVVLPSRFPNILVNGTTGIAVGMATNIPPHNLSEVIDGCIAYIDNPDIDVDGLMHYIKGPDFPTGASILGNSGIKKAYETGKGTITIRSKARIEESHGRQHIIIDEVPYGINTLELKNKVAELVHNKVIEGISDYHSDLKDGIKITITLKKDANAQVVLNKLYKHTAFQTNYGITFLMLDQGVPKTLGLKEIISKYIDFQKEVIIRRTKFDLNNAEKRVHILEGLKIALDNIDEIIKLIKAAKSDDVAREGLMSRFGLSEAQANAILEMKLRRLTGLEREKIENELAELLKLIENLRAILNSDEKIYGVIKDELLEIKNKYGDERRTNIDMTAIDYIEDESLIPVENIVVTLTNKGYIKRTTSETYRTQNRGGVGVKGMTTNEEDFVENMISMTTHDYLLFFTNKGKVYRIKGYEVPQYSRQSKGLPIINLLQIDKDEVVKVMLKVSTDEESKYLVFCTQSGIVKRTDIKEFDNIRKSGKMSITLKDDDELISVKKTTGNNEILIASSNGRMIRFNENEIRVMGRSASGVRGIDTDGGICVGCEIANEKQEILVVTENGYGKKTPLEEYRLTHRGSKGVKALNVTEKNGNIVSFKVVNGDEDLMIITDSGIIIRLSLDQVSKTGRVAQGVRLIHLKDNQKVSTLALIAKEEEEEDNNATENE</sequence>
<comment type="catalytic activity">
    <reaction evidence="1 9 10">
        <text>ATP-dependent breakage, passage and rejoining of double-stranded DNA.</text>
        <dbReference type="EC" id="5.6.2.2"/>
    </reaction>
</comment>
<dbReference type="InterPro" id="IPR050220">
    <property type="entry name" value="Type_II_DNA_Topoisomerases"/>
</dbReference>
<keyword evidence="4 9" id="KW-0067">ATP-binding</keyword>
<comment type="subunit">
    <text evidence="9">Heterotetramer, composed of two GyrA and two GyrB chains. In the heterotetramer, GyrA contains the active site tyrosine that forms a transient covalent intermediate with DNA, while GyrB binds cofactors and catalyzes ATP hydrolysis.</text>
</comment>
<evidence type="ECO:0000256" key="9">
    <source>
        <dbReference type="HAMAP-Rule" id="MF_01897"/>
    </source>
</evidence>
<dbReference type="FunFam" id="1.10.268.10:FF:000001">
    <property type="entry name" value="DNA gyrase subunit A"/>
    <property type="match status" value="1"/>
</dbReference>
<evidence type="ECO:0000256" key="4">
    <source>
        <dbReference type="ARBA" id="ARBA00022840"/>
    </source>
</evidence>
<dbReference type="EC" id="5.6.2.2" evidence="9"/>
<comment type="similarity">
    <text evidence="2 9">Belongs to the type II topoisomerase GyrA/ParC subunit family.</text>
</comment>
<dbReference type="InterPro" id="IPR013758">
    <property type="entry name" value="Topo_IIA_A/C_ab"/>
</dbReference>
<feature type="active site" description="O-(5'-phospho-DNA)-tyrosine intermediate" evidence="9 10">
    <location>
        <position position="118"/>
    </location>
</feature>
<dbReference type="InterPro" id="IPR005743">
    <property type="entry name" value="GyrA"/>
</dbReference>
<dbReference type="InterPro" id="IPR013757">
    <property type="entry name" value="Topo_IIA_A_a_sf"/>
</dbReference>
<dbReference type="PROSITE" id="PS52040">
    <property type="entry name" value="TOPO_IIA"/>
    <property type="match status" value="1"/>
</dbReference>
<dbReference type="InterPro" id="IPR002205">
    <property type="entry name" value="Topo_IIA_dom_A"/>
</dbReference>
<dbReference type="FunFam" id="2.120.10.90:FF:000005">
    <property type="entry name" value="DNA topoisomerase 4 subunit A"/>
    <property type="match status" value="1"/>
</dbReference>
<evidence type="ECO:0000256" key="1">
    <source>
        <dbReference type="ARBA" id="ARBA00000185"/>
    </source>
</evidence>
<dbReference type="SUPFAM" id="SSF56719">
    <property type="entry name" value="Type II DNA topoisomerase"/>
    <property type="match status" value="1"/>
</dbReference>
<keyword evidence="6 9" id="KW-0238">DNA-binding</keyword>